<name>A0A0A2V5J0_PARBA</name>
<dbReference type="AlphaFoldDB" id="A0A0A2V5J0"/>
<evidence type="ECO:0000313" key="3">
    <source>
        <dbReference type="Proteomes" id="UP000002059"/>
    </source>
</evidence>
<keyword evidence="3" id="KW-1185">Reference proteome</keyword>
<organism evidence="2 3">
    <name type="scientific">Paracoccidioides lutzii (strain ATCC MYA-826 / Pb01)</name>
    <name type="common">Paracoccidioides brasiliensis</name>
    <dbReference type="NCBI Taxonomy" id="502779"/>
    <lineage>
        <taxon>Eukaryota</taxon>
        <taxon>Fungi</taxon>
        <taxon>Dikarya</taxon>
        <taxon>Ascomycota</taxon>
        <taxon>Pezizomycotina</taxon>
        <taxon>Eurotiomycetes</taxon>
        <taxon>Eurotiomycetidae</taxon>
        <taxon>Onygenales</taxon>
        <taxon>Ajellomycetaceae</taxon>
        <taxon>Paracoccidioides</taxon>
    </lineage>
</organism>
<accession>A0A0A2V5J0</accession>
<dbReference type="EMBL" id="KN294002">
    <property type="protein sequence ID" value="KGQ01415.1"/>
    <property type="molecule type" value="Genomic_DNA"/>
</dbReference>
<gene>
    <name evidence="2" type="ORF">PAAG_11879</name>
</gene>
<sequence>MVRLSNQLGFAIGSAKNMRPYEIERRQQSQGCNLEYNKVVDYWNARPLRSTNPNKPQYNQYHGSQNGRFHRSAIPGREGNGSSIIPTMNSRPLVAWTLDEEPVFR</sequence>
<dbReference type="GeneID" id="26970725"/>
<evidence type="ECO:0000256" key="1">
    <source>
        <dbReference type="SAM" id="MobiDB-lite"/>
    </source>
</evidence>
<dbReference type="HOGENOM" id="CLU_2237368_0_0_1"/>
<proteinExistence type="predicted"/>
<feature type="region of interest" description="Disordered" evidence="1">
    <location>
        <begin position="47"/>
        <end position="86"/>
    </location>
</feature>
<dbReference type="KEGG" id="pbl:PAAG_11879"/>
<evidence type="ECO:0000313" key="2">
    <source>
        <dbReference type="EMBL" id="KGQ01415.1"/>
    </source>
</evidence>
<protein>
    <submittedName>
        <fullName evidence="2">Uncharacterized protein</fullName>
    </submittedName>
</protein>
<feature type="compositionally biased region" description="Polar residues" evidence="1">
    <location>
        <begin position="49"/>
        <end position="67"/>
    </location>
</feature>
<dbReference type="Proteomes" id="UP000002059">
    <property type="component" value="Partially assembled WGS sequence"/>
</dbReference>
<dbReference type="VEuPathDB" id="FungiDB:PAAG_11879"/>
<dbReference type="RefSeq" id="XP_015702938.1">
    <property type="nucleotide sequence ID" value="XM_015847450.1"/>
</dbReference>
<reference evidence="2 3" key="1">
    <citation type="journal article" date="2011" name="PLoS Genet.">
        <title>Comparative genomic analysis of human fungal pathogens causing paracoccidioidomycosis.</title>
        <authorList>
            <person name="Desjardins C.A."/>
            <person name="Champion M.D."/>
            <person name="Holder J.W."/>
            <person name="Muszewska A."/>
            <person name="Goldberg J."/>
            <person name="Bailao A.M."/>
            <person name="Brigido M.M."/>
            <person name="Ferreira M.E."/>
            <person name="Garcia A.M."/>
            <person name="Grynberg M."/>
            <person name="Gujja S."/>
            <person name="Heiman D.I."/>
            <person name="Henn M.R."/>
            <person name="Kodira C.D."/>
            <person name="Leon-Narvaez H."/>
            <person name="Longo L.V."/>
            <person name="Ma L.J."/>
            <person name="Malavazi I."/>
            <person name="Matsuo A.L."/>
            <person name="Morais F.V."/>
            <person name="Pereira M."/>
            <person name="Rodriguez-Brito S."/>
            <person name="Sakthikumar S."/>
            <person name="Salem-Izacc S.M."/>
            <person name="Sykes S.M."/>
            <person name="Teixeira M.M."/>
            <person name="Vallejo M.C."/>
            <person name="Walter M.E."/>
            <person name="Yandava C."/>
            <person name="Young S."/>
            <person name="Zeng Q."/>
            <person name="Zucker J."/>
            <person name="Felipe M.S."/>
            <person name="Goldman G.H."/>
            <person name="Haas B.J."/>
            <person name="McEwen J.G."/>
            <person name="Nino-Vega G."/>
            <person name="Puccia R."/>
            <person name="San-Blas G."/>
            <person name="Soares C.M."/>
            <person name="Birren B.W."/>
            <person name="Cuomo C.A."/>
        </authorList>
    </citation>
    <scope>NUCLEOTIDE SEQUENCE [LARGE SCALE GENOMIC DNA]</scope>
    <source>
        <strain evidence="3">ATCC MYA-826 / Pb01</strain>
    </source>
</reference>